<dbReference type="OrthoDB" id="3209743at2759"/>
<reference evidence="2 3" key="1">
    <citation type="submission" date="2016-06" db="EMBL/GenBank/DDBJ databases">
        <title>Comparative genomics of the ectomycorrhizal sister species Rhizopogon vinicolor and Rhizopogon vesiculosus (Basidiomycota: Boletales) reveals a divergence of the mating type B locus.</title>
        <authorList>
            <consortium name="DOE Joint Genome Institute"/>
            <person name="Mujic A.B."/>
            <person name="Kuo A."/>
            <person name="Tritt A."/>
            <person name="Lipzen A."/>
            <person name="Chen C."/>
            <person name="Johnson J."/>
            <person name="Sharma A."/>
            <person name="Barry K."/>
            <person name="Grigoriev I.V."/>
            <person name="Spatafora J.W."/>
        </authorList>
    </citation>
    <scope>NUCLEOTIDE SEQUENCE [LARGE SCALE GENOMIC DNA]</scope>
    <source>
        <strain evidence="2 3">AM-OR11-026</strain>
    </source>
</reference>
<keyword evidence="3" id="KW-1185">Reference proteome</keyword>
<proteinExistence type="predicted"/>
<evidence type="ECO:0000313" key="2">
    <source>
        <dbReference type="EMBL" id="OAX34682.1"/>
    </source>
</evidence>
<evidence type="ECO:0000313" key="3">
    <source>
        <dbReference type="Proteomes" id="UP000092154"/>
    </source>
</evidence>
<dbReference type="InterPro" id="IPR000994">
    <property type="entry name" value="Pept_M24"/>
</dbReference>
<gene>
    <name evidence="2" type="ORF">K503DRAFT_785592</name>
</gene>
<evidence type="ECO:0000259" key="1">
    <source>
        <dbReference type="Pfam" id="PF00557"/>
    </source>
</evidence>
<dbReference type="Gene3D" id="3.90.230.10">
    <property type="entry name" value="Creatinase/methionine aminopeptidase superfamily"/>
    <property type="match status" value="1"/>
</dbReference>
<dbReference type="Proteomes" id="UP000092154">
    <property type="component" value="Unassembled WGS sequence"/>
</dbReference>
<dbReference type="PANTHER" id="PTHR43330:SF8">
    <property type="entry name" value="METHIONINE AMINOPEPTIDASE 1D, MITOCHONDRIAL"/>
    <property type="match status" value="1"/>
</dbReference>
<organism evidence="2 3">
    <name type="scientific">Rhizopogon vinicolor AM-OR11-026</name>
    <dbReference type="NCBI Taxonomy" id="1314800"/>
    <lineage>
        <taxon>Eukaryota</taxon>
        <taxon>Fungi</taxon>
        <taxon>Dikarya</taxon>
        <taxon>Basidiomycota</taxon>
        <taxon>Agaricomycotina</taxon>
        <taxon>Agaricomycetes</taxon>
        <taxon>Agaricomycetidae</taxon>
        <taxon>Boletales</taxon>
        <taxon>Suillineae</taxon>
        <taxon>Rhizopogonaceae</taxon>
        <taxon>Rhizopogon</taxon>
    </lineage>
</organism>
<dbReference type="InParanoid" id="A0A1B7MPZ7"/>
<sequence>MSLVKSEMVHEEHYDGDGRIKLGSVEEKCVRAATTLARNVLVRSCSVNNVVSHGILDDNIRPPYDGDIINIEITVYLNKYYGDTSETFIVGDVDEPGRDLV</sequence>
<feature type="domain" description="Peptidase M24" evidence="1">
    <location>
        <begin position="44"/>
        <end position="97"/>
    </location>
</feature>
<dbReference type="SUPFAM" id="SSF55920">
    <property type="entry name" value="Creatinase/aminopeptidase"/>
    <property type="match status" value="1"/>
</dbReference>
<dbReference type="Pfam" id="PF00557">
    <property type="entry name" value="Peptidase_M24"/>
    <property type="match status" value="1"/>
</dbReference>
<dbReference type="EMBL" id="KV448580">
    <property type="protein sequence ID" value="OAX34682.1"/>
    <property type="molecule type" value="Genomic_DNA"/>
</dbReference>
<dbReference type="GO" id="GO:0070006">
    <property type="term" value="F:metalloaminopeptidase activity"/>
    <property type="evidence" value="ECO:0007669"/>
    <property type="project" value="TreeGrafter"/>
</dbReference>
<dbReference type="STRING" id="1314800.A0A1B7MPZ7"/>
<dbReference type="AlphaFoldDB" id="A0A1B7MPZ7"/>
<protein>
    <recommendedName>
        <fullName evidence="1">Peptidase M24 domain-containing protein</fullName>
    </recommendedName>
</protein>
<name>A0A1B7MPZ7_9AGAM</name>
<dbReference type="PANTHER" id="PTHR43330">
    <property type="entry name" value="METHIONINE AMINOPEPTIDASE"/>
    <property type="match status" value="1"/>
</dbReference>
<dbReference type="InterPro" id="IPR036005">
    <property type="entry name" value="Creatinase/aminopeptidase-like"/>
</dbReference>
<accession>A0A1B7MPZ7</accession>